<dbReference type="RefSeq" id="WP_182023324.1">
    <property type="nucleotide sequence ID" value="NZ_JACGAM010000007.1"/>
</dbReference>
<organism evidence="1 2">
    <name type="scientific">Aerococcus urinaeequi</name>
    <dbReference type="NCBI Taxonomy" id="51665"/>
    <lineage>
        <taxon>Bacteria</taxon>
        <taxon>Bacillati</taxon>
        <taxon>Bacillota</taxon>
        <taxon>Bacilli</taxon>
        <taxon>Lactobacillales</taxon>
        <taxon>Aerococcaceae</taxon>
        <taxon>Aerococcus</taxon>
    </lineage>
</organism>
<evidence type="ECO:0008006" key="3">
    <source>
        <dbReference type="Google" id="ProtNLM"/>
    </source>
</evidence>
<evidence type="ECO:0000313" key="2">
    <source>
        <dbReference type="Proteomes" id="UP000540056"/>
    </source>
</evidence>
<proteinExistence type="predicted"/>
<protein>
    <recommendedName>
        <fullName evidence="3">Phage protein</fullName>
    </recommendedName>
</protein>
<comment type="caution">
    <text evidence="1">The sequence shown here is derived from an EMBL/GenBank/DDBJ whole genome shotgun (WGS) entry which is preliminary data.</text>
</comment>
<reference evidence="1 2" key="1">
    <citation type="submission" date="2020-07" db="EMBL/GenBank/DDBJ databases">
        <title>Draft Genome Sequences of Lactobacillales Isolated from the International Space Station.</title>
        <authorList>
            <person name="Bharadwaj A.R."/>
            <person name="Singh N.K."/>
            <person name="Wood J.M."/>
            <person name="Debieu M."/>
            <person name="O'Hara N.B."/>
            <person name="Karouia F."/>
            <person name="Mason C.E."/>
            <person name="Venkateswaran K."/>
        </authorList>
    </citation>
    <scope>NUCLEOTIDE SEQUENCE [LARGE SCALE GENOMIC DNA]</scope>
    <source>
        <strain evidence="1 2">151250015-1-258-55</strain>
    </source>
</reference>
<name>A0ABR5ZXX8_9LACT</name>
<accession>A0ABR5ZXX8</accession>
<gene>
    <name evidence="1" type="ORF">H3232_05065</name>
</gene>
<dbReference type="EMBL" id="JACGAN010000007">
    <property type="protein sequence ID" value="MBA5746575.1"/>
    <property type="molecule type" value="Genomic_DNA"/>
</dbReference>
<evidence type="ECO:0000313" key="1">
    <source>
        <dbReference type="EMBL" id="MBA5746575.1"/>
    </source>
</evidence>
<keyword evidence="2" id="KW-1185">Reference proteome</keyword>
<sequence length="231" mass="26174">MAVDISVELLEKIQATFRKKFGTSQKAQNLLRKTNDGLATYVDANEFSIVTGDLLAEAFAEHLSSDILPNGRLYYNIGQKVIAPMLENNYEIVADNAVEVQETLNEFAGIGIKGQRADIQYERIEGIIQRLANELTYDDVAWILKEPVVNFTQAVVDDTIKKNVEFHNEAGLKAKVVRIAEANACKWCRSLQGEYDYPNVPQDVWRRHQNDKCVITYYPKKGKAQNVYKPS</sequence>
<dbReference type="Proteomes" id="UP000540056">
    <property type="component" value="Unassembled WGS sequence"/>
</dbReference>